<comment type="caution">
    <text evidence="2">The sequence shown here is derived from an EMBL/GenBank/DDBJ whole genome shotgun (WGS) entry which is preliminary data.</text>
</comment>
<name>A0A7W8BKG0_9ACTN</name>
<gene>
    <name evidence="2" type="ORF">FHS32_001319</name>
</gene>
<evidence type="ECO:0008006" key="4">
    <source>
        <dbReference type="Google" id="ProtNLM"/>
    </source>
</evidence>
<evidence type="ECO:0000256" key="1">
    <source>
        <dbReference type="SAM" id="MobiDB-lite"/>
    </source>
</evidence>
<evidence type="ECO:0000313" key="3">
    <source>
        <dbReference type="Proteomes" id="UP000568022"/>
    </source>
</evidence>
<reference evidence="2 3" key="1">
    <citation type="submission" date="2020-08" db="EMBL/GenBank/DDBJ databases">
        <title>Genomic Encyclopedia of Type Strains, Phase III (KMG-III): the genomes of soil and plant-associated and newly described type strains.</title>
        <authorList>
            <person name="Whitman W."/>
        </authorList>
    </citation>
    <scope>NUCLEOTIDE SEQUENCE [LARGE SCALE GENOMIC DNA]</scope>
    <source>
        <strain evidence="2 3">CECT 3226</strain>
    </source>
</reference>
<sequence length="69" mass="6786">MAGVVELSYYPVKGCAGASAGKLLTPAGLAHDRRQGVARGDASGKPGPCTPPSPTLRLPTGGQDGDGPV</sequence>
<dbReference type="EMBL" id="JACHJE010000003">
    <property type="protein sequence ID" value="MBB5124587.1"/>
    <property type="molecule type" value="Genomic_DNA"/>
</dbReference>
<accession>A0A7W8BKG0</accession>
<proteinExistence type="predicted"/>
<dbReference type="AlphaFoldDB" id="A0A7W8BKG0"/>
<keyword evidence="3" id="KW-1185">Reference proteome</keyword>
<organism evidence="2 3">
    <name type="scientific">Streptomyces griseoloalbus</name>
    <dbReference type="NCBI Taxonomy" id="67303"/>
    <lineage>
        <taxon>Bacteria</taxon>
        <taxon>Bacillati</taxon>
        <taxon>Actinomycetota</taxon>
        <taxon>Actinomycetes</taxon>
        <taxon>Kitasatosporales</taxon>
        <taxon>Streptomycetaceae</taxon>
        <taxon>Streptomyces</taxon>
    </lineage>
</organism>
<protein>
    <recommendedName>
        <fullName evidence="4">MOSC N-terminal beta barrel domain-containing protein</fullName>
    </recommendedName>
</protein>
<evidence type="ECO:0000313" key="2">
    <source>
        <dbReference type="EMBL" id="MBB5124587.1"/>
    </source>
</evidence>
<dbReference type="Proteomes" id="UP000568022">
    <property type="component" value="Unassembled WGS sequence"/>
</dbReference>
<feature type="region of interest" description="Disordered" evidence="1">
    <location>
        <begin position="32"/>
        <end position="69"/>
    </location>
</feature>